<evidence type="ECO:0000256" key="1">
    <source>
        <dbReference type="SAM" id="MobiDB-lite"/>
    </source>
</evidence>
<name>A0ABM9C0U6_9BACL</name>
<gene>
    <name evidence="3" type="ORF">PAECIP111893_01270</name>
</gene>
<comment type="caution">
    <text evidence="3">The sequence shown here is derived from an EMBL/GenBank/DDBJ whole genome shotgun (WGS) entry which is preliminary data.</text>
</comment>
<feature type="chain" id="PRO_5046412353" description="DUF4399 domain-containing protein" evidence="2">
    <location>
        <begin position="27"/>
        <end position="149"/>
    </location>
</feature>
<evidence type="ECO:0008006" key="5">
    <source>
        <dbReference type="Google" id="ProtNLM"/>
    </source>
</evidence>
<dbReference type="RefSeq" id="WP_236339623.1">
    <property type="nucleotide sequence ID" value="NZ_CAKMMF010000005.1"/>
</dbReference>
<feature type="signal peptide" evidence="2">
    <location>
        <begin position="1"/>
        <end position="26"/>
    </location>
</feature>
<feature type="region of interest" description="Disordered" evidence="1">
    <location>
        <begin position="28"/>
        <end position="52"/>
    </location>
</feature>
<evidence type="ECO:0000256" key="2">
    <source>
        <dbReference type="SAM" id="SignalP"/>
    </source>
</evidence>
<organism evidence="3 4">
    <name type="scientific">Paenibacillus plantiphilus</name>
    <dbReference type="NCBI Taxonomy" id="2905650"/>
    <lineage>
        <taxon>Bacteria</taxon>
        <taxon>Bacillati</taxon>
        <taxon>Bacillota</taxon>
        <taxon>Bacilli</taxon>
        <taxon>Bacillales</taxon>
        <taxon>Paenibacillaceae</taxon>
        <taxon>Paenibacillus</taxon>
    </lineage>
</organism>
<keyword evidence="2" id="KW-0732">Signal</keyword>
<protein>
    <recommendedName>
        <fullName evidence="5">DUF4399 domain-containing protein</fullName>
    </recommendedName>
</protein>
<dbReference type="EMBL" id="CAKMMF010000005">
    <property type="protein sequence ID" value="CAH1199229.1"/>
    <property type="molecule type" value="Genomic_DNA"/>
</dbReference>
<evidence type="ECO:0000313" key="3">
    <source>
        <dbReference type="EMBL" id="CAH1199229.1"/>
    </source>
</evidence>
<reference evidence="3" key="1">
    <citation type="submission" date="2022-01" db="EMBL/GenBank/DDBJ databases">
        <authorList>
            <person name="Criscuolo A."/>
        </authorList>
    </citation>
    <scope>NUCLEOTIDE SEQUENCE</scope>
    <source>
        <strain evidence="3">CIP111893</strain>
    </source>
</reference>
<dbReference type="PROSITE" id="PS51257">
    <property type="entry name" value="PROKAR_LIPOPROTEIN"/>
    <property type="match status" value="1"/>
</dbReference>
<evidence type="ECO:0000313" key="4">
    <source>
        <dbReference type="Proteomes" id="UP000838686"/>
    </source>
</evidence>
<dbReference type="Proteomes" id="UP000838686">
    <property type="component" value="Unassembled WGS sequence"/>
</dbReference>
<accession>A0ABM9C0U6</accession>
<proteinExistence type="predicted"/>
<sequence>MIKKQLVVLSLSVLCIIMIGCGNNTASDPSHNQHAAQSDPAVQPASTPPAGEAAYSLDATAYEEKGTFYIKAVTDLKLSSEHYGGEPVDGEGHIHVYLDGKLLGPIKDAAPFPLQIVEPGTYAIKLVLAENNHTESFGVSKELSVEQKE</sequence>
<keyword evidence="4" id="KW-1185">Reference proteome</keyword>